<feature type="transmembrane region" description="Helical" evidence="5">
    <location>
        <begin position="89"/>
        <end position="107"/>
    </location>
</feature>
<dbReference type="SUPFAM" id="SSF103473">
    <property type="entry name" value="MFS general substrate transporter"/>
    <property type="match status" value="1"/>
</dbReference>
<evidence type="ECO:0000256" key="2">
    <source>
        <dbReference type="ARBA" id="ARBA00022692"/>
    </source>
</evidence>
<comment type="caution">
    <text evidence="7">The sequence shown here is derived from an EMBL/GenBank/DDBJ whole genome shotgun (WGS) entry which is preliminary data.</text>
</comment>
<keyword evidence="2 5" id="KW-0812">Transmembrane</keyword>
<dbReference type="InterPro" id="IPR011701">
    <property type="entry name" value="MFS"/>
</dbReference>
<dbReference type="InterPro" id="IPR020846">
    <property type="entry name" value="MFS_dom"/>
</dbReference>
<dbReference type="Gene3D" id="1.20.1250.20">
    <property type="entry name" value="MFS general substrate transporter like domains"/>
    <property type="match status" value="2"/>
</dbReference>
<evidence type="ECO:0000313" key="7">
    <source>
        <dbReference type="EMBL" id="PJJ65553.1"/>
    </source>
</evidence>
<organism evidence="7 8">
    <name type="scientific">Compostimonas suwonensis</name>
    <dbReference type="NCBI Taxonomy" id="1048394"/>
    <lineage>
        <taxon>Bacteria</taxon>
        <taxon>Bacillati</taxon>
        <taxon>Actinomycetota</taxon>
        <taxon>Actinomycetes</taxon>
        <taxon>Micrococcales</taxon>
        <taxon>Microbacteriaceae</taxon>
        <taxon>Compostimonas</taxon>
    </lineage>
</organism>
<feature type="transmembrane region" description="Helical" evidence="5">
    <location>
        <begin position="147"/>
        <end position="166"/>
    </location>
</feature>
<feature type="transmembrane region" description="Helical" evidence="5">
    <location>
        <begin position="386"/>
        <end position="409"/>
    </location>
</feature>
<proteinExistence type="predicted"/>
<sequence length="426" mass="44229">MSTTTDQPAALAKLPLWRGRVLIGLGIVFAAFNLRLAVTSFTPLLETIGADIGFDAAIAGVLGMMPPAAFAVFGILTPLVARRTGLERLALLAMVMAGVGLLARAFVSDALSLVLLSALALGGAGIGNVVIPPLLKRYFADRVATMSTIYVTLLQLGALLPAAIAVPLANELGWRASIGLWSIVAFAAALPWIGVLLSRRGARVRAARAGATADAATGGPATSAVRGSAWRSSLAWGMLGMFSMTSLNTYVVFTWLPAVLSDAGQTPEFGGLMLSLFSVLGLAAALVVPGFASKLSNLFPFVAVSVLFYVAGYAGLFFAPTAAPVLWVLLVGIGPYTFPLSLALINLRTRTPEGSAALSGFTQGVGYLVACLGPLLFGVFREASGGWGLSFALLGVSLVIFVVSAWAACKPRMLEDEWMPRPAVRG</sequence>
<feature type="transmembrane region" description="Helical" evidence="5">
    <location>
        <begin position="298"/>
        <end position="319"/>
    </location>
</feature>
<dbReference type="PANTHER" id="PTHR23523">
    <property type="match status" value="1"/>
</dbReference>
<protein>
    <submittedName>
        <fullName evidence="7">CP family cyanate transporter-like MFS transporter</fullName>
    </submittedName>
</protein>
<feature type="transmembrane region" description="Helical" evidence="5">
    <location>
        <begin position="178"/>
        <end position="198"/>
    </location>
</feature>
<dbReference type="Proteomes" id="UP000230161">
    <property type="component" value="Unassembled WGS sequence"/>
</dbReference>
<feature type="transmembrane region" description="Helical" evidence="5">
    <location>
        <begin position="56"/>
        <end position="77"/>
    </location>
</feature>
<reference evidence="7 8" key="1">
    <citation type="submission" date="2017-11" db="EMBL/GenBank/DDBJ databases">
        <title>Genomic Encyclopedia of Archaeal and Bacterial Type Strains, Phase II (KMG-II): From Individual Species to Whole Genera.</title>
        <authorList>
            <person name="Goeker M."/>
        </authorList>
    </citation>
    <scope>NUCLEOTIDE SEQUENCE [LARGE SCALE GENOMIC DNA]</scope>
    <source>
        <strain evidence="7 8">DSM 25625</strain>
    </source>
</reference>
<keyword evidence="3 5" id="KW-1133">Transmembrane helix</keyword>
<feature type="transmembrane region" description="Helical" evidence="5">
    <location>
        <begin position="21"/>
        <end position="44"/>
    </location>
</feature>
<gene>
    <name evidence="7" type="ORF">CLV54_0586</name>
</gene>
<evidence type="ECO:0000313" key="8">
    <source>
        <dbReference type="Proteomes" id="UP000230161"/>
    </source>
</evidence>
<evidence type="ECO:0000256" key="1">
    <source>
        <dbReference type="ARBA" id="ARBA00004651"/>
    </source>
</evidence>
<comment type="subcellular location">
    <subcellularLocation>
        <location evidence="1">Cell membrane</location>
        <topology evidence="1">Multi-pass membrane protein</topology>
    </subcellularLocation>
</comment>
<evidence type="ECO:0000259" key="6">
    <source>
        <dbReference type="PROSITE" id="PS50850"/>
    </source>
</evidence>
<evidence type="ECO:0000256" key="4">
    <source>
        <dbReference type="ARBA" id="ARBA00023136"/>
    </source>
</evidence>
<feature type="domain" description="Major facilitator superfamily (MFS) profile" evidence="6">
    <location>
        <begin position="19"/>
        <end position="413"/>
    </location>
</feature>
<dbReference type="PANTHER" id="PTHR23523:SF2">
    <property type="entry name" value="2-NITROIMIDAZOLE TRANSPORTER"/>
    <property type="match status" value="1"/>
</dbReference>
<feature type="transmembrane region" description="Helical" evidence="5">
    <location>
        <begin position="325"/>
        <end position="345"/>
    </location>
</feature>
<dbReference type="InterPro" id="IPR036259">
    <property type="entry name" value="MFS_trans_sf"/>
</dbReference>
<evidence type="ECO:0000256" key="3">
    <source>
        <dbReference type="ARBA" id="ARBA00022989"/>
    </source>
</evidence>
<dbReference type="InterPro" id="IPR052524">
    <property type="entry name" value="MFS_Cyanate_Porter"/>
</dbReference>
<dbReference type="Pfam" id="PF07690">
    <property type="entry name" value="MFS_1"/>
    <property type="match status" value="1"/>
</dbReference>
<feature type="transmembrane region" description="Helical" evidence="5">
    <location>
        <begin position="357"/>
        <end position="380"/>
    </location>
</feature>
<feature type="transmembrane region" description="Helical" evidence="5">
    <location>
        <begin position="269"/>
        <end position="291"/>
    </location>
</feature>
<name>A0A2M9C4U9_9MICO</name>
<dbReference type="EMBL" id="PGFB01000001">
    <property type="protein sequence ID" value="PJJ65553.1"/>
    <property type="molecule type" value="Genomic_DNA"/>
</dbReference>
<dbReference type="OrthoDB" id="5317164at2"/>
<keyword evidence="4 5" id="KW-0472">Membrane</keyword>
<dbReference type="RefSeq" id="WP_100343432.1">
    <property type="nucleotide sequence ID" value="NZ_PGFB01000001.1"/>
</dbReference>
<accession>A0A2M9C4U9</accession>
<dbReference type="GO" id="GO:0022857">
    <property type="term" value="F:transmembrane transporter activity"/>
    <property type="evidence" value="ECO:0007669"/>
    <property type="project" value="InterPro"/>
</dbReference>
<dbReference type="PROSITE" id="PS50850">
    <property type="entry name" value="MFS"/>
    <property type="match status" value="1"/>
</dbReference>
<dbReference type="AlphaFoldDB" id="A0A2M9C4U9"/>
<keyword evidence="8" id="KW-1185">Reference proteome</keyword>
<feature type="transmembrane region" description="Helical" evidence="5">
    <location>
        <begin position="113"/>
        <end position="135"/>
    </location>
</feature>
<feature type="transmembrane region" description="Helical" evidence="5">
    <location>
        <begin position="234"/>
        <end position="257"/>
    </location>
</feature>
<dbReference type="GO" id="GO:0005886">
    <property type="term" value="C:plasma membrane"/>
    <property type="evidence" value="ECO:0007669"/>
    <property type="project" value="UniProtKB-SubCell"/>
</dbReference>
<evidence type="ECO:0000256" key="5">
    <source>
        <dbReference type="SAM" id="Phobius"/>
    </source>
</evidence>